<keyword evidence="7" id="KW-1185">Reference proteome</keyword>
<organism evidence="7 8">
    <name type="scientific">Priapulus caudatus</name>
    <name type="common">Priapulid worm</name>
    <dbReference type="NCBI Taxonomy" id="37621"/>
    <lineage>
        <taxon>Eukaryota</taxon>
        <taxon>Metazoa</taxon>
        <taxon>Ecdysozoa</taxon>
        <taxon>Scalidophora</taxon>
        <taxon>Priapulida</taxon>
        <taxon>Priapulimorpha</taxon>
        <taxon>Priapulimorphida</taxon>
        <taxon>Priapulidae</taxon>
        <taxon>Priapulus</taxon>
    </lineage>
</organism>
<comment type="subcellular location">
    <subcellularLocation>
        <location evidence="1">Mitochondrion membrane</location>
        <topology evidence="1">Single-pass membrane protein</topology>
    </subcellularLocation>
</comment>
<evidence type="ECO:0000256" key="5">
    <source>
        <dbReference type="ARBA" id="ARBA00023136"/>
    </source>
</evidence>
<keyword evidence="5 6" id="KW-0472">Membrane</keyword>
<evidence type="ECO:0000256" key="2">
    <source>
        <dbReference type="ARBA" id="ARBA00022692"/>
    </source>
</evidence>
<dbReference type="Proteomes" id="UP000695022">
    <property type="component" value="Unplaced"/>
</dbReference>
<keyword evidence="4" id="KW-0496">Mitochondrion</keyword>
<evidence type="ECO:0000256" key="3">
    <source>
        <dbReference type="ARBA" id="ARBA00022989"/>
    </source>
</evidence>
<keyword evidence="2 6" id="KW-0812">Transmembrane</keyword>
<evidence type="ECO:0000313" key="8">
    <source>
        <dbReference type="RefSeq" id="XP_014667840.1"/>
    </source>
</evidence>
<keyword evidence="3 6" id="KW-1133">Transmembrane helix</keyword>
<dbReference type="RefSeq" id="XP_014667840.1">
    <property type="nucleotide sequence ID" value="XM_014812354.1"/>
</dbReference>
<evidence type="ECO:0000256" key="6">
    <source>
        <dbReference type="SAM" id="Phobius"/>
    </source>
</evidence>
<name>A0ABM1E6L9_PRICU</name>
<proteinExistence type="predicted"/>
<evidence type="ECO:0000256" key="4">
    <source>
        <dbReference type="ARBA" id="ARBA00023128"/>
    </source>
</evidence>
<dbReference type="GeneID" id="106809314"/>
<reference evidence="8" key="1">
    <citation type="submission" date="2025-08" db="UniProtKB">
        <authorList>
            <consortium name="RefSeq"/>
        </authorList>
    </citation>
    <scope>IDENTIFICATION</scope>
</reference>
<dbReference type="PRINTS" id="PR01821">
    <property type="entry name" value="DAPIT"/>
</dbReference>
<gene>
    <name evidence="8" type="primary">LOC106809314</name>
</gene>
<evidence type="ECO:0000256" key="1">
    <source>
        <dbReference type="ARBA" id="ARBA00004304"/>
    </source>
</evidence>
<dbReference type="InterPro" id="IPR009125">
    <property type="entry name" value="ATPMK"/>
</dbReference>
<dbReference type="PANTHER" id="PTHR34038">
    <property type="entry name" value="ATP SYNTHASE MEMBRANE SUBUNIT DAPIT, MITOCHONDRIAL"/>
    <property type="match status" value="1"/>
</dbReference>
<dbReference type="PANTHER" id="PTHR34038:SF1">
    <property type="entry name" value="ATP SYNTHASE MEMBRANE SUBUNIT K, MITOCHONDRIAL"/>
    <property type="match status" value="1"/>
</dbReference>
<sequence length="83" mass="9088">MSIALRPRQISFNKCDFTVTRMAGHSAVDEAKFTGLARYFNGETRRGRANVAGATYAGIALVAAYFMMRKKPSKMDAVPPATK</sequence>
<evidence type="ECO:0000313" key="7">
    <source>
        <dbReference type="Proteomes" id="UP000695022"/>
    </source>
</evidence>
<dbReference type="Pfam" id="PF14960">
    <property type="entry name" value="ATP_synth_reg"/>
    <property type="match status" value="1"/>
</dbReference>
<feature type="transmembrane region" description="Helical" evidence="6">
    <location>
        <begin position="49"/>
        <end position="68"/>
    </location>
</feature>
<accession>A0ABM1E6L9</accession>
<protein>
    <submittedName>
        <fullName evidence="8">Up-regulated during skeletal muscle growth protein 5-like</fullName>
    </submittedName>
</protein>